<proteinExistence type="predicted"/>
<evidence type="ECO:0000313" key="2">
    <source>
        <dbReference type="EMBL" id="ATL69845.1"/>
    </source>
</evidence>
<gene>
    <name evidence="2" type="ORF">CRH09_30425</name>
</gene>
<dbReference type="Proteomes" id="UP000221961">
    <property type="component" value="Chromosome"/>
</dbReference>
<dbReference type="EMBL" id="CP023778">
    <property type="protein sequence ID" value="ATL69845.1"/>
    <property type="molecule type" value="Genomic_DNA"/>
</dbReference>
<sequence length="125" mass="13714">MRTLLEPGFGPPELLNDLSNLIVMTAQTGDEWASTCELVERFVLPILTEHHVRMVEVARAGPAVADGIVVSQDTREPVRLHPDPDKDRFFSLSQENRTNGVMPQLGGTRKFDQGQRLAVGPVAGP</sequence>
<feature type="compositionally biased region" description="Polar residues" evidence="1">
    <location>
        <begin position="91"/>
        <end position="101"/>
    </location>
</feature>
<dbReference type="AlphaFoldDB" id="A0A291RR80"/>
<name>A0A291RR80_9NOCA</name>
<evidence type="ECO:0000256" key="1">
    <source>
        <dbReference type="SAM" id="MobiDB-lite"/>
    </source>
</evidence>
<dbReference type="KEGG" id="ntp:CRH09_30425"/>
<reference evidence="2 3" key="1">
    <citation type="submission" date="2017-10" db="EMBL/GenBank/DDBJ databases">
        <title>Comparative genomics between pathogenic Norcardia.</title>
        <authorList>
            <person name="Zeng L."/>
        </authorList>
    </citation>
    <scope>NUCLEOTIDE SEQUENCE [LARGE SCALE GENOMIC DNA]</scope>
    <source>
        <strain evidence="2 3">NC_YFY_NT001</strain>
    </source>
</reference>
<organism evidence="2 3">
    <name type="scientific">Nocardia terpenica</name>
    <dbReference type="NCBI Taxonomy" id="455432"/>
    <lineage>
        <taxon>Bacteria</taxon>
        <taxon>Bacillati</taxon>
        <taxon>Actinomycetota</taxon>
        <taxon>Actinomycetes</taxon>
        <taxon>Mycobacteriales</taxon>
        <taxon>Nocardiaceae</taxon>
        <taxon>Nocardia</taxon>
    </lineage>
</organism>
<accession>A0A291RR80</accession>
<feature type="compositionally biased region" description="Basic and acidic residues" evidence="1">
    <location>
        <begin position="74"/>
        <end position="89"/>
    </location>
</feature>
<feature type="region of interest" description="Disordered" evidence="1">
    <location>
        <begin position="74"/>
        <end position="125"/>
    </location>
</feature>
<protein>
    <submittedName>
        <fullName evidence="2">Uncharacterized protein</fullName>
    </submittedName>
</protein>
<evidence type="ECO:0000313" key="3">
    <source>
        <dbReference type="Proteomes" id="UP000221961"/>
    </source>
</evidence>